<evidence type="ECO:0000313" key="2">
    <source>
        <dbReference type="EMBL" id="MBB6032710.1"/>
    </source>
</evidence>
<dbReference type="EMBL" id="JACHGT010000001">
    <property type="protein sequence ID" value="MBB6032710.1"/>
    <property type="molecule type" value="Genomic_DNA"/>
</dbReference>
<feature type="transmembrane region" description="Helical" evidence="1">
    <location>
        <begin position="20"/>
        <end position="43"/>
    </location>
</feature>
<comment type="caution">
    <text evidence="2">The sequence shown here is derived from an EMBL/GenBank/DDBJ whole genome shotgun (WGS) entry which is preliminary data.</text>
</comment>
<protein>
    <submittedName>
        <fullName evidence="2">Energy-converting hydrogenase Eha subunit A</fullName>
    </submittedName>
</protein>
<feature type="transmembrane region" description="Helical" evidence="1">
    <location>
        <begin position="94"/>
        <end position="112"/>
    </location>
</feature>
<feature type="transmembrane region" description="Helical" evidence="1">
    <location>
        <begin position="118"/>
        <end position="137"/>
    </location>
</feature>
<gene>
    <name evidence="2" type="ORF">HNR73_000552</name>
</gene>
<dbReference type="AlphaFoldDB" id="A0A841FL86"/>
<keyword evidence="1" id="KW-1133">Transmembrane helix</keyword>
<proteinExistence type="predicted"/>
<keyword evidence="1" id="KW-0472">Membrane</keyword>
<evidence type="ECO:0000313" key="3">
    <source>
        <dbReference type="Proteomes" id="UP000548476"/>
    </source>
</evidence>
<keyword evidence="3" id="KW-1185">Reference proteome</keyword>
<name>A0A841FL86_9ACTN</name>
<evidence type="ECO:0000256" key="1">
    <source>
        <dbReference type="SAM" id="Phobius"/>
    </source>
</evidence>
<accession>A0A841FL86</accession>
<feature type="transmembrane region" description="Helical" evidence="1">
    <location>
        <begin position="63"/>
        <end position="82"/>
    </location>
</feature>
<dbReference type="RefSeq" id="WP_184785586.1">
    <property type="nucleotide sequence ID" value="NZ_BONT01000034.1"/>
</dbReference>
<reference evidence="2 3" key="1">
    <citation type="submission" date="2020-08" db="EMBL/GenBank/DDBJ databases">
        <title>Genomic Encyclopedia of Type Strains, Phase IV (KMG-IV): sequencing the most valuable type-strain genomes for metagenomic binning, comparative biology and taxonomic classification.</title>
        <authorList>
            <person name="Goeker M."/>
        </authorList>
    </citation>
    <scope>NUCLEOTIDE SEQUENCE [LARGE SCALE GENOMIC DNA]</scope>
    <source>
        <strain evidence="2 3">YIM 65646</strain>
    </source>
</reference>
<sequence>MSSEKTAAPAKPGQVLTVQICLWLMFALNTCAGVLNALGSVFMDESPDDRTKAGLSHNDVDGLMIVALIALVFAVAACVLALNVPRRKRWVRTFALVLAGLVIANGVVALLIQRNPMLLAGLILPVVVIGMLFSAPARKWFSE</sequence>
<dbReference type="Proteomes" id="UP000548476">
    <property type="component" value="Unassembled WGS sequence"/>
</dbReference>
<keyword evidence="1" id="KW-0812">Transmembrane</keyword>
<organism evidence="2 3">
    <name type="scientific">Phytomonospora endophytica</name>
    <dbReference type="NCBI Taxonomy" id="714109"/>
    <lineage>
        <taxon>Bacteria</taxon>
        <taxon>Bacillati</taxon>
        <taxon>Actinomycetota</taxon>
        <taxon>Actinomycetes</taxon>
        <taxon>Micromonosporales</taxon>
        <taxon>Micromonosporaceae</taxon>
        <taxon>Phytomonospora</taxon>
    </lineage>
</organism>